<feature type="transmembrane region" description="Helical" evidence="9">
    <location>
        <begin position="277"/>
        <end position="304"/>
    </location>
</feature>
<feature type="transmembrane region" description="Helical" evidence="9">
    <location>
        <begin position="158"/>
        <end position="178"/>
    </location>
</feature>
<dbReference type="GO" id="GO:0003333">
    <property type="term" value="P:amino acid transmembrane transport"/>
    <property type="evidence" value="ECO:0007669"/>
    <property type="project" value="InterPro"/>
</dbReference>
<dbReference type="Pfam" id="PF03222">
    <property type="entry name" value="Trp_Tyr_perm"/>
    <property type="match status" value="1"/>
</dbReference>
<dbReference type="InterPro" id="IPR013059">
    <property type="entry name" value="Trp_tyr_transpt"/>
</dbReference>
<evidence type="ECO:0000256" key="7">
    <source>
        <dbReference type="ARBA" id="ARBA00022989"/>
    </source>
</evidence>
<evidence type="ECO:0000256" key="1">
    <source>
        <dbReference type="ARBA" id="ARBA00004429"/>
    </source>
</evidence>
<feature type="transmembrane region" description="Helical" evidence="9">
    <location>
        <begin position="190"/>
        <end position="214"/>
    </location>
</feature>
<feature type="transmembrane region" description="Helical" evidence="9">
    <location>
        <begin position="381"/>
        <end position="399"/>
    </location>
</feature>
<feature type="transmembrane region" description="Helical" evidence="9">
    <location>
        <begin position="316"/>
        <end position="335"/>
    </location>
</feature>
<dbReference type="PANTHER" id="PTHR46997:SF2">
    <property type="entry name" value="TYROSINE-SPECIFIC TRANSPORT SYSTEM"/>
    <property type="match status" value="1"/>
</dbReference>
<dbReference type="RefSeq" id="WP_075706503.1">
    <property type="nucleotide sequence ID" value="NZ_MJMJ01000004.1"/>
</dbReference>
<feature type="transmembrane region" description="Helical" evidence="9">
    <location>
        <begin position="130"/>
        <end position="151"/>
    </location>
</feature>
<evidence type="ECO:0000256" key="8">
    <source>
        <dbReference type="ARBA" id="ARBA00023136"/>
    </source>
</evidence>
<feature type="transmembrane region" description="Helical" evidence="9">
    <location>
        <begin position="341"/>
        <end position="360"/>
    </location>
</feature>
<dbReference type="OrthoDB" id="18749at2"/>
<keyword evidence="3 9" id="KW-1003">Cell membrane</keyword>
<evidence type="ECO:0000256" key="2">
    <source>
        <dbReference type="ARBA" id="ARBA00022448"/>
    </source>
</evidence>
<protein>
    <recommendedName>
        <fullName evidence="9">Aromatic amino acid permease</fullName>
    </recommendedName>
</protein>
<dbReference type="EMBL" id="MJMJ01000004">
    <property type="protein sequence ID" value="OLQ92341.1"/>
    <property type="molecule type" value="Genomic_DNA"/>
</dbReference>
<evidence type="ECO:0000256" key="6">
    <source>
        <dbReference type="ARBA" id="ARBA00022970"/>
    </source>
</evidence>
<name>A0A1Q9HNG3_9VIBR</name>
<feature type="transmembrane region" description="Helical" evidence="9">
    <location>
        <begin position="15"/>
        <end position="34"/>
    </location>
</feature>
<keyword evidence="4 9" id="KW-0997">Cell inner membrane</keyword>
<keyword evidence="2 9" id="KW-0813">Transport</keyword>
<dbReference type="GO" id="GO:0005886">
    <property type="term" value="C:plasma membrane"/>
    <property type="evidence" value="ECO:0007669"/>
    <property type="project" value="UniProtKB-SubCell"/>
</dbReference>
<dbReference type="STRING" id="1381081.BIY22_16135"/>
<evidence type="ECO:0000256" key="9">
    <source>
        <dbReference type="RuleBase" id="RU367149"/>
    </source>
</evidence>
<keyword evidence="7 9" id="KW-1133">Transmembrane helix</keyword>
<comment type="subcellular location">
    <subcellularLocation>
        <location evidence="1 9">Cell inner membrane</location>
        <topology evidence="1 9">Multi-pass membrane protein</topology>
    </subcellularLocation>
</comment>
<organism evidence="10 11">
    <name type="scientific">Vibrio panuliri</name>
    <dbReference type="NCBI Taxonomy" id="1381081"/>
    <lineage>
        <taxon>Bacteria</taxon>
        <taxon>Pseudomonadati</taxon>
        <taxon>Pseudomonadota</taxon>
        <taxon>Gammaproteobacteria</taxon>
        <taxon>Vibrionales</taxon>
        <taxon>Vibrionaceae</taxon>
        <taxon>Vibrio</taxon>
    </lineage>
</organism>
<evidence type="ECO:0000256" key="4">
    <source>
        <dbReference type="ARBA" id="ARBA00022519"/>
    </source>
</evidence>
<evidence type="ECO:0000313" key="11">
    <source>
        <dbReference type="Proteomes" id="UP000186313"/>
    </source>
</evidence>
<sequence>MEITTTTPKNSTSKVIGGGLIIAGTSIGAGMLSIPLMSSGLGMGVSVLLLFGFWALMTYTSMLMLEVHQHADSSATLHTLSTQFLGNAGKITATIATFMLLYALCAAYVAGGGSNMADRLFQLTGIEIPAWLSSIIFVTIVAALVAAGTALVDKVNRFLFGAMMIAMAAVLMFLSPNISGTLLAASPKGWGLFFAALPVIFTSFGFHGSIPSIVTYFEGETKSLRVAMLIGSCIPLVVYLFWLACTLGVVEQDILMENGELGKMIAILGETLGSSNIAVMIGLFADLALITSFLGVSLGLFDYLRDTTKDKLKGNRISVAMVTFLPPLAFALFYPQGFIMALGYAAIALVVIAIFLPVAMTIKSRQVHKEENLYRVKGGPIAMGLATLCGVIIIVAQFAA</sequence>
<reference evidence="10 11" key="1">
    <citation type="submission" date="2016-09" db="EMBL/GenBank/DDBJ databases">
        <title>Genomic Taxonomy of the Vibrionaceae.</title>
        <authorList>
            <person name="Gonzalez-Castillo A."/>
            <person name="Gomez-Gil B."/>
            <person name="Enciso-Ibarra K."/>
        </authorList>
    </citation>
    <scope>NUCLEOTIDE SEQUENCE [LARGE SCALE GENOMIC DNA]</scope>
    <source>
        <strain evidence="10 11">CAIM 703</strain>
    </source>
</reference>
<accession>A0A1Q9HNG3</accession>
<keyword evidence="5 9" id="KW-0812">Transmembrane</keyword>
<feature type="transmembrane region" description="Helical" evidence="9">
    <location>
        <begin position="91"/>
        <end position="110"/>
    </location>
</feature>
<dbReference type="GO" id="GO:0015173">
    <property type="term" value="F:aromatic amino acid transmembrane transporter activity"/>
    <property type="evidence" value="ECO:0007669"/>
    <property type="project" value="UniProtKB-UniRule"/>
</dbReference>
<comment type="function">
    <text evidence="9">Involved in transporting aromatic amino acids across the cytoplasmic membrane.</text>
</comment>
<dbReference type="AlphaFoldDB" id="A0A1Q9HNG3"/>
<proteinExistence type="inferred from homology"/>
<feature type="transmembrane region" description="Helical" evidence="9">
    <location>
        <begin position="40"/>
        <end position="59"/>
    </location>
</feature>
<feature type="transmembrane region" description="Helical" evidence="9">
    <location>
        <begin position="226"/>
        <end position="250"/>
    </location>
</feature>
<evidence type="ECO:0000256" key="5">
    <source>
        <dbReference type="ARBA" id="ARBA00022692"/>
    </source>
</evidence>
<dbReference type="PRINTS" id="PR00166">
    <property type="entry name" value="AROAAPRMEASE"/>
</dbReference>
<dbReference type="Gene3D" id="1.20.1740.10">
    <property type="entry name" value="Amino acid/polyamine transporter I"/>
    <property type="match status" value="1"/>
</dbReference>
<dbReference type="InterPro" id="IPR018227">
    <property type="entry name" value="Amino_acid_transport_2"/>
</dbReference>
<gene>
    <name evidence="10" type="ORF">BIY22_16135</name>
</gene>
<evidence type="ECO:0000313" key="10">
    <source>
        <dbReference type="EMBL" id="OLQ92341.1"/>
    </source>
</evidence>
<keyword evidence="6 9" id="KW-0029">Amino-acid transport</keyword>
<dbReference type="PANTHER" id="PTHR46997">
    <property type="entry name" value="LOW AFFINITY TRYPTOPHAN PERMEASE-RELATED"/>
    <property type="match status" value="1"/>
</dbReference>
<dbReference type="Proteomes" id="UP000186313">
    <property type="component" value="Unassembled WGS sequence"/>
</dbReference>
<comment type="caution">
    <text evidence="10">The sequence shown here is derived from an EMBL/GenBank/DDBJ whole genome shotgun (WGS) entry which is preliminary data.</text>
</comment>
<comment type="similarity">
    <text evidence="9">Belongs to the amino acid/polyamine transporter 2 family. Mtr/TnaB/TyrP permease subfamily.</text>
</comment>
<evidence type="ECO:0000256" key="3">
    <source>
        <dbReference type="ARBA" id="ARBA00022475"/>
    </source>
</evidence>
<keyword evidence="8 9" id="KW-0472">Membrane</keyword>
<dbReference type="NCBIfam" id="TIGR00837">
    <property type="entry name" value="araaP"/>
    <property type="match status" value="1"/>
</dbReference>